<sequence length="333" mass="33826">MTRPAAGRPTGWAPLCYLAAAALLGVAFIVSLGSGALHIAPEEVLRVLQTPDDSRESLAVWTLRFPRTLAAGLAGAALGVSGLLLQGVTRNPLADPGILGVEAGAALALMLGVVFFPALGGLSVPLAFGGGLLAAGLTLGFAARSGFTPLRLALSGMAVAALCSAVTRSIQILWEDRAQAALVLLNGSVAGRTWEDLARTWPWLAAPLVLALLLGSRVNLLALGEDVARSLGAQAGRDLLGLSLLGVLLAAGAVALTGPLGYVGLIVPHLARGLLGRDHRLTLPLSALLGAALLILADVAARLIDAPAETPVGLLIAALGTPFFIVLARRIRA</sequence>
<comment type="subcellular location">
    <subcellularLocation>
        <location evidence="1">Cell membrane</location>
        <topology evidence="1">Multi-pass membrane protein</topology>
    </subcellularLocation>
</comment>
<feature type="transmembrane region" description="Helical" evidence="8">
    <location>
        <begin position="201"/>
        <end position="222"/>
    </location>
</feature>
<keyword evidence="3" id="KW-0813">Transport</keyword>
<evidence type="ECO:0000256" key="1">
    <source>
        <dbReference type="ARBA" id="ARBA00004651"/>
    </source>
</evidence>
<gene>
    <name evidence="9" type="ordered locus">Deipr_2588</name>
</gene>
<evidence type="ECO:0000313" key="10">
    <source>
        <dbReference type="Proteomes" id="UP000007718"/>
    </source>
</evidence>
<dbReference type="PANTHER" id="PTHR30472">
    <property type="entry name" value="FERRIC ENTEROBACTIN TRANSPORT SYSTEM PERMEASE PROTEIN"/>
    <property type="match status" value="1"/>
</dbReference>
<feature type="transmembrane region" description="Helical" evidence="8">
    <location>
        <begin position="122"/>
        <end position="143"/>
    </location>
</feature>
<reference evidence="10" key="1">
    <citation type="submission" date="2011-02" db="EMBL/GenBank/DDBJ databases">
        <title>The complete sequence of plasmid3 of Deinococcus proteolyticus DSM 20540.</title>
        <authorList>
            <consortium name="US DOE Joint Genome Institute (JGI-PGF)"/>
            <person name="Lucas S."/>
            <person name="Copeland A."/>
            <person name="Lapidus A."/>
            <person name="Bruce D."/>
            <person name="Goodwin L."/>
            <person name="Pitluck S."/>
            <person name="Kyrpides N."/>
            <person name="Mavromatis K."/>
            <person name="Pagani I."/>
            <person name="Ivanova N."/>
            <person name="Ovchinnikova G."/>
            <person name="Zeytun A."/>
            <person name="Detter J.C."/>
            <person name="Han C."/>
            <person name="Land M."/>
            <person name="Hauser L."/>
            <person name="Markowitz V."/>
            <person name="Cheng J.-F."/>
            <person name="Hugenholtz P."/>
            <person name="Woyke T."/>
            <person name="Wu D."/>
            <person name="Pukall R."/>
            <person name="Steenblock K."/>
            <person name="Brambilla E."/>
            <person name="Klenk H.-P."/>
            <person name="Eisen J.A."/>
        </authorList>
    </citation>
    <scope>NUCLEOTIDE SEQUENCE [LARGE SCALE GENOMIC DNA]</scope>
    <source>
        <strain evidence="10">ATCC 35074 / DSM 20540 / JCM 6276 / NBRC 101906 / NCIMB 13154 / VKM Ac-1939 / CCM 2703 / MRP</strain>
        <plasmid evidence="10">Plasmid pDEIPR03</plasmid>
    </source>
</reference>
<evidence type="ECO:0000256" key="7">
    <source>
        <dbReference type="ARBA" id="ARBA00023136"/>
    </source>
</evidence>
<dbReference type="InterPro" id="IPR037294">
    <property type="entry name" value="ABC_BtuC-like"/>
</dbReference>
<dbReference type="CDD" id="cd06550">
    <property type="entry name" value="TM_ABC_iron-siderophores_like"/>
    <property type="match status" value="1"/>
</dbReference>
<name>F0RQZ3_DEIPM</name>
<dbReference type="HOGENOM" id="CLU_013016_1_1_0"/>
<feature type="transmembrane region" description="Helical" evidence="8">
    <location>
        <begin position="242"/>
        <end position="271"/>
    </location>
</feature>
<protein>
    <submittedName>
        <fullName evidence="9">ABC-type transporter, integral membrane subunit</fullName>
    </submittedName>
</protein>
<dbReference type="GO" id="GO:0005886">
    <property type="term" value="C:plasma membrane"/>
    <property type="evidence" value="ECO:0007669"/>
    <property type="project" value="UniProtKB-SubCell"/>
</dbReference>
<dbReference type="InterPro" id="IPR000522">
    <property type="entry name" value="ABC_transptr_permease_BtuC"/>
</dbReference>
<accession>F0RQZ3</accession>
<evidence type="ECO:0000313" key="9">
    <source>
        <dbReference type="EMBL" id="ADY27702.1"/>
    </source>
</evidence>
<dbReference type="KEGG" id="dpt:Deipr_2588"/>
<geneLocation type="plasmid" evidence="9 10">
    <name>pDEIPR03</name>
</geneLocation>
<feature type="transmembrane region" description="Helical" evidence="8">
    <location>
        <begin position="283"/>
        <end position="304"/>
    </location>
</feature>
<dbReference type="eggNOG" id="COG0609">
    <property type="taxonomic scope" value="Bacteria"/>
</dbReference>
<evidence type="ECO:0000256" key="6">
    <source>
        <dbReference type="ARBA" id="ARBA00022989"/>
    </source>
</evidence>
<feature type="transmembrane region" description="Helical" evidence="8">
    <location>
        <begin position="65"/>
        <end position="85"/>
    </location>
</feature>
<evidence type="ECO:0000256" key="4">
    <source>
        <dbReference type="ARBA" id="ARBA00022475"/>
    </source>
</evidence>
<keyword evidence="7 8" id="KW-0472">Membrane</keyword>
<feature type="transmembrane region" description="Helical" evidence="8">
    <location>
        <begin position="310"/>
        <end position="328"/>
    </location>
</feature>
<evidence type="ECO:0000256" key="8">
    <source>
        <dbReference type="SAM" id="Phobius"/>
    </source>
</evidence>
<keyword evidence="5 8" id="KW-0812">Transmembrane</keyword>
<dbReference type="Proteomes" id="UP000007718">
    <property type="component" value="Plasmid pDEIPR03"/>
</dbReference>
<dbReference type="FunFam" id="1.10.3470.10:FF:000001">
    <property type="entry name" value="Vitamin B12 ABC transporter permease BtuC"/>
    <property type="match status" value="1"/>
</dbReference>
<proteinExistence type="inferred from homology"/>
<keyword evidence="10" id="KW-1185">Reference proteome</keyword>
<keyword evidence="4" id="KW-1003">Cell membrane</keyword>
<dbReference type="RefSeq" id="WP_013623208.1">
    <property type="nucleotide sequence ID" value="NC_015170.1"/>
</dbReference>
<keyword evidence="6 8" id="KW-1133">Transmembrane helix</keyword>
<comment type="similarity">
    <text evidence="2">Belongs to the binding-protein-dependent transport system permease family. FecCD subfamily.</text>
</comment>
<dbReference type="PANTHER" id="PTHR30472:SF1">
    <property type="entry name" value="FE(3+) DICITRATE TRANSPORT SYSTEM PERMEASE PROTEIN FECC-RELATED"/>
    <property type="match status" value="1"/>
</dbReference>
<feature type="transmembrane region" description="Helical" evidence="8">
    <location>
        <begin position="12"/>
        <end position="40"/>
    </location>
</feature>
<evidence type="ECO:0000256" key="5">
    <source>
        <dbReference type="ARBA" id="ARBA00022692"/>
    </source>
</evidence>
<evidence type="ECO:0000256" key="2">
    <source>
        <dbReference type="ARBA" id="ARBA00007935"/>
    </source>
</evidence>
<organism evidence="9 10">
    <name type="scientific">Deinococcus proteolyticus (strain ATCC 35074 / DSM 20540 / JCM 6276 / NBRC 101906 / NCIMB 13154 / VKM Ac-1939 / CCM 2703 / MRP)</name>
    <dbReference type="NCBI Taxonomy" id="693977"/>
    <lineage>
        <taxon>Bacteria</taxon>
        <taxon>Thermotogati</taxon>
        <taxon>Deinococcota</taxon>
        <taxon>Deinococci</taxon>
        <taxon>Deinococcales</taxon>
        <taxon>Deinococcaceae</taxon>
        <taxon>Deinococcus</taxon>
    </lineage>
</organism>
<dbReference type="EMBL" id="CP002539">
    <property type="protein sequence ID" value="ADY27702.1"/>
    <property type="molecule type" value="Genomic_DNA"/>
</dbReference>
<reference evidence="9 10" key="2">
    <citation type="journal article" date="2012" name="Stand. Genomic Sci.">
        <title>Complete genome sequence of the orange-red pigmented, radioresistant Deinococcus proteolyticus type strain (MRP(T)).</title>
        <authorList>
            <person name="Copeland A."/>
            <person name="Zeytun A."/>
            <person name="Yassawong M."/>
            <person name="Nolan M."/>
            <person name="Lucas S."/>
            <person name="Hammon N."/>
            <person name="Deshpande S."/>
            <person name="Cheng J.F."/>
            <person name="Han C."/>
            <person name="Tapia R."/>
            <person name="Goodwin L.A."/>
            <person name="Pitluck S."/>
            <person name="Mavromatis K."/>
            <person name="Liolios K."/>
            <person name="Pagani I."/>
            <person name="Ivanova N."/>
            <person name="Mikhailova N."/>
            <person name="Pati A."/>
            <person name="Chen A."/>
            <person name="Palaniappan K."/>
            <person name="Land M."/>
            <person name="Hauser L."/>
            <person name="Jeffries C.D."/>
            <person name="Brambilla E.M."/>
            <person name="Rohde M."/>
            <person name="Sikorski J."/>
            <person name="Pukall R."/>
            <person name="Goker M."/>
            <person name="Detter J.C."/>
            <person name="Woyke T."/>
            <person name="Bristow J."/>
            <person name="Eisen J.A."/>
            <person name="Markowitz V."/>
            <person name="Hugenholtz P."/>
            <person name="Kyrpides N.C."/>
            <person name="Klenk H.P."/>
            <person name="Lapidus A."/>
        </authorList>
    </citation>
    <scope>NUCLEOTIDE SEQUENCE [LARGE SCALE GENOMIC DNA]</scope>
    <source>
        <strain evidence="10">ATCC 35074 / DSM 20540 / JCM 6276 / NBRC 101906 / NCIMB 13154 / VKM Ac-1939 / CCM 2703 / MRP</strain>
        <plasmid evidence="10">Plasmid pDEIPR03</plasmid>
    </source>
</reference>
<dbReference type="Pfam" id="PF01032">
    <property type="entry name" value="FecCD"/>
    <property type="match status" value="1"/>
</dbReference>
<feature type="transmembrane region" description="Helical" evidence="8">
    <location>
        <begin position="97"/>
        <end position="116"/>
    </location>
</feature>
<dbReference type="AlphaFoldDB" id="F0RQZ3"/>
<dbReference type="GO" id="GO:0033214">
    <property type="term" value="P:siderophore-iron import into cell"/>
    <property type="evidence" value="ECO:0007669"/>
    <property type="project" value="TreeGrafter"/>
</dbReference>
<dbReference type="GO" id="GO:0022857">
    <property type="term" value="F:transmembrane transporter activity"/>
    <property type="evidence" value="ECO:0007669"/>
    <property type="project" value="InterPro"/>
</dbReference>
<evidence type="ECO:0000256" key="3">
    <source>
        <dbReference type="ARBA" id="ARBA00022448"/>
    </source>
</evidence>
<dbReference type="Gene3D" id="1.10.3470.10">
    <property type="entry name" value="ABC transporter involved in vitamin B12 uptake, BtuC"/>
    <property type="match status" value="1"/>
</dbReference>
<keyword evidence="9" id="KW-0614">Plasmid</keyword>
<dbReference type="SUPFAM" id="SSF81345">
    <property type="entry name" value="ABC transporter involved in vitamin B12 uptake, BtuC"/>
    <property type="match status" value="1"/>
</dbReference>